<feature type="domain" description="TGF-beta family profile" evidence="7">
    <location>
        <begin position="133"/>
        <end position="203"/>
    </location>
</feature>
<evidence type="ECO:0000256" key="2">
    <source>
        <dbReference type="ARBA" id="ARBA00006656"/>
    </source>
</evidence>
<dbReference type="GO" id="GO:0005615">
    <property type="term" value="C:extracellular space"/>
    <property type="evidence" value="ECO:0007669"/>
    <property type="project" value="TreeGrafter"/>
</dbReference>
<dbReference type="InterPro" id="IPR029034">
    <property type="entry name" value="Cystine-knot_cytokine"/>
</dbReference>
<accession>A0A341D8B8</accession>
<evidence type="ECO:0000313" key="8">
    <source>
        <dbReference type="Proteomes" id="UP000252040"/>
    </source>
</evidence>
<feature type="compositionally biased region" description="Basic and acidic residues" evidence="6">
    <location>
        <begin position="36"/>
        <end position="70"/>
    </location>
</feature>
<dbReference type="Pfam" id="PF00019">
    <property type="entry name" value="TGF_beta"/>
    <property type="match status" value="1"/>
</dbReference>
<dbReference type="AlphaFoldDB" id="A0A341D8B8"/>
<evidence type="ECO:0000256" key="5">
    <source>
        <dbReference type="RuleBase" id="RU000354"/>
    </source>
</evidence>
<organism evidence="8 9">
    <name type="scientific">Neophocaena asiaeorientalis asiaeorientalis</name>
    <name type="common">Yangtze finless porpoise</name>
    <name type="synonym">Neophocaena phocaenoides subsp. asiaeorientalis</name>
    <dbReference type="NCBI Taxonomy" id="1706337"/>
    <lineage>
        <taxon>Eukaryota</taxon>
        <taxon>Metazoa</taxon>
        <taxon>Chordata</taxon>
        <taxon>Craniata</taxon>
        <taxon>Vertebrata</taxon>
        <taxon>Euteleostomi</taxon>
        <taxon>Mammalia</taxon>
        <taxon>Eutheria</taxon>
        <taxon>Laurasiatheria</taxon>
        <taxon>Artiodactyla</taxon>
        <taxon>Whippomorpha</taxon>
        <taxon>Cetacea</taxon>
        <taxon>Odontoceti</taxon>
        <taxon>Phocoenidae</taxon>
        <taxon>Neophocaena</taxon>
    </lineage>
</organism>
<protein>
    <submittedName>
        <fullName evidence="9">Embryonic growth/differentiation factor 1</fullName>
    </submittedName>
</protein>
<comment type="subcellular location">
    <subcellularLocation>
        <location evidence="1">Secreted</location>
    </subcellularLocation>
</comment>
<dbReference type="PROSITE" id="PS51362">
    <property type="entry name" value="TGF_BETA_2"/>
    <property type="match status" value="1"/>
</dbReference>
<sequence>MKLMPTLPPRRRPGACIQKRDCNKGMDNVATGLDAVRTDSEEGGGREIKGSRGGSERKQQPTEKRAEGGRKPLRNKSRPVPPVMWRLFRRRDHQEARAGPRRTPLGTTLRPCHVEELGVAGNIVRHVPDRGLPAALSEPGGTPALNHAVLRALMHAAAPSAAAGLPCCVPARLSPISVLFFDNSDNVVLRHYEDMVVDECGCR</sequence>
<reference evidence="9" key="1">
    <citation type="submission" date="2025-08" db="UniProtKB">
        <authorList>
            <consortium name="RefSeq"/>
        </authorList>
    </citation>
    <scope>IDENTIFICATION</scope>
    <source>
        <tissue evidence="9">Meat</tissue>
    </source>
</reference>
<name>A0A341D8B8_NEOAA</name>
<keyword evidence="5" id="KW-0339">Growth factor</keyword>
<dbReference type="CTD" id="2657"/>
<dbReference type="SUPFAM" id="SSF57501">
    <property type="entry name" value="Cystine-knot cytokines"/>
    <property type="match status" value="1"/>
</dbReference>
<proteinExistence type="inferred from homology"/>
<dbReference type="STRING" id="1706337.A0A341D8B8"/>
<dbReference type="RefSeq" id="XP_024623246.1">
    <property type="nucleotide sequence ID" value="XM_024767478.1"/>
</dbReference>
<evidence type="ECO:0000256" key="1">
    <source>
        <dbReference type="ARBA" id="ARBA00004613"/>
    </source>
</evidence>
<keyword evidence="4" id="KW-0325">Glycoprotein</keyword>
<gene>
    <name evidence="9" type="primary">GDF1</name>
</gene>
<feature type="region of interest" description="Disordered" evidence="6">
    <location>
        <begin position="1"/>
        <end position="83"/>
    </location>
</feature>
<dbReference type="InterPro" id="IPR015615">
    <property type="entry name" value="TGF-beta-rel"/>
</dbReference>
<dbReference type="Proteomes" id="UP000252040">
    <property type="component" value="Unplaced"/>
</dbReference>
<dbReference type="InterPro" id="IPR001839">
    <property type="entry name" value="TGF-b_C"/>
</dbReference>
<evidence type="ECO:0000313" key="9">
    <source>
        <dbReference type="RefSeq" id="XP_024623246.1"/>
    </source>
</evidence>
<comment type="similarity">
    <text evidence="2 5">Belongs to the TGF-beta family.</text>
</comment>
<evidence type="ECO:0000256" key="6">
    <source>
        <dbReference type="SAM" id="MobiDB-lite"/>
    </source>
</evidence>
<dbReference type="PANTHER" id="PTHR11848">
    <property type="entry name" value="TGF-BETA FAMILY"/>
    <property type="match status" value="1"/>
</dbReference>
<dbReference type="Gene3D" id="2.10.90.10">
    <property type="entry name" value="Cystine-knot cytokines"/>
    <property type="match status" value="1"/>
</dbReference>
<evidence type="ECO:0000256" key="3">
    <source>
        <dbReference type="ARBA" id="ARBA00022525"/>
    </source>
</evidence>
<evidence type="ECO:0000256" key="4">
    <source>
        <dbReference type="ARBA" id="ARBA00023180"/>
    </source>
</evidence>
<dbReference type="GO" id="GO:0008083">
    <property type="term" value="F:growth factor activity"/>
    <property type="evidence" value="ECO:0007669"/>
    <property type="project" value="UniProtKB-KW"/>
</dbReference>
<evidence type="ECO:0000259" key="7">
    <source>
        <dbReference type="PROSITE" id="PS51362"/>
    </source>
</evidence>
<dbReference type="PANTHER" id="PTHR11848:SF151">
    <property type="entry name" value="EMBRYONIC GROWTH_DIFFERENTIATION FACTOR 1"/>
    <property type="match status" value="1"/>
</dbReference>
<dbReference type="KEGG" id="nasi:112414817"/>
<dbReference type="InParanoid" id="A0A341D8B8"/>
<dbReference type="SMART" id="SM00204">
    <property type="entry name" value="TGFB"/>
    <property type="match status" value="1"/>
</dbReference>
<keyword evidence="8" id="KW-1185">Reference proteome</keyword>
<dbReference type="GeneID" id="112414817"/>
<keyword evidence="3" id="KW-0964">Secreted</keyword>
<dbReference type="GO" id="GO:0005125">
    <property type="term" value="F:cytokine activity"/>
    <property type="evidence" value="ECO:0007669"/>
    <property type="project" value="TreeGrafter"/>
</dbReference>